<evidence type="ECO:0000313" key="1">
    <source>
        <dbReference type="EMBL" id="GAG14405.1"/>
    </source>
</evidence>
<dbReference type="Gene3D" id="3.40.50.2300">
    <property type="match status" value="1"/>
</dbReference>
<dbReference type="AlphaFoldDB" id="X0V8C5"/>
<name>X0V8C5_9ZZZZ</name>
<dbReference type="EMBL" id="BARS01036264">
    <property type="protein sequence ID" value="GAG14405.1"/>
    <property type="molecule type" value="Genomic_DNA"/>
</dbReference>
<reference evidence="1" key="1">
    <citation type="journal article" date="2014" name="Front. Microbiol.">
        <title>High frequency of phylogenetically diverse reductive dehalogenase-homologous genes in deep subseafloor sedimentary metagenomes.</title>
        <authorList>
            <person name="Kawai M."/>
            <person name="Futagami T."/>
            <person name="Toyoda A."/>
            <person name="Takaki Y."/>
            <person name="Nishi S."/>
            <person name="Hori S."/>
            <person name="Arai W."/>
            <person name="Tsubouchi T."/>
            <person name="Morono Y."/>
            <person name="Uchiyama I."/>
            <person name="Ito T."/>
            <person name="Fujiyama A."/>
            <person name="Inagaki F."/>
            <person name="Takami H."/>
        </authorList>
    </citation>
    <scope>NUCLEOTIDE SEQUENCE</scope>
    <source>
        <strain evidence="1">Expedition CK06-06</strain>
    </source>
</reference>
<evidence type="ECO:0008006" key="2">
    <source>
        <dbReference type="Google" id="ProtNLM"/>
    </source>
</evidence>
<feature type="non-terminal residue" evidence="1">
    <location>
        <position position="1"/>
    </location>
</feature>
<sequence length="52" mass="5669">RLITEFSPGDASRGIEDPIGQSVEVYRRCATEIESALPAIVSFIEKDCEGNV</sequence>
<gene>
    <name evidence="1" type="ORF">S01H1_55766</name>
</gene>
<comment type="caution">
    <text evidence="1">The sequence shown here is derived from an EMBL/GenBank/DDBJ whole genome shotgun (WGS) entry which is preliminary data.</text>
</comment>
<proteinExistence type="predicted"/>
<protein>
    <recommendedName>
        <fullName evidence="2">Phosphotyrosine protein phosphatase I domain-containing protein</fullName>
    </recommendedName>
</protein>
<organism evidence="1">
    <name type="scientific">marine sediment metagenome</name>
    <dbReference type="NCBI Taxonomy" id="412755"/>
    <lineage>
        <taxon>unclassified sequences</taxon>
        <taxon>metagenomes</taxon>
        <taxon>ecological metagenomes</taxon>
    </lineage>
</organism>
<accession>X0V8C5</accession>